<accession>A0A2A4G086</accession>
<protein>
    <recommendedName>
        <fullName evidence="3">ACT domain-containing protein</fullName>
    </recommendedName>
</protein>
<name>A0A2A4G086_9SPHN</name>
<gene>
    <name evidence="1" type="ORF">COO09_07355</name>
</gene>
<dbReference type="AlphaFoldDB" id="A0A2A4G086"/>
<reference evidence="1 2" key="1">
    <citation type="submission" date="2017-09" db="EMBL/GenBank/DDBJ databases">
        <title>The Catabolism of 3,6-Dichlorosalicylic acid is Initiated by the Cytochrome P450 Monooxygenase DsmABC in Rhizorhabdus dicambivorans Ndbn-20.</title>
        <authorList>
            <person name="Na L."/>
        </authorList>
    </citation>
    <scope>NUCLEOTIDE SEQUENCE [LARGE SCALE GENOMIC DNA]</scope>
    <source>
        <strain evidence="1 2">Ndbn-20m</strain>
    </source>
</reference>
<sequence>MPVTVIAAPLGQRSTQIEVEADVDLGVTSRLLDLLVIHNRFPQRMNLAREGTTMTVTLSLAEGTSAEARLLAKMRAIPGVRRADELNAA</sequence>
<organism evidence="1 2">
    <name type="scientific">Rhizorhabdus dicambivorans</name>
    <dbReference type="NCBI Taxonomy" id="1850238"/>
    <lineage>
        <taxon>Bacteria</taxon>
        <taxon>Pseudomonadati</taxon>
        <taxon>Pseudomonadota</taxon>
        <taxon>Alphaproteobacteria</taxon>
        <taxon>Sphingomonadales</taxon>
        <taxon>Sphingomonadaceae</taxon>
        <taxon>Rhizorhabdus</taxon>
    </lineage>
</organism>
<dbReference type="Proteomes" id="UP000218934">
    <property type="component" value="Unassembled WGS sequence"/>
</dbReference>
<keyword evidence="2" id="KW-1185">Reference proteome</keyword>
<comment type="caution">
    <text evidence="1">The sequence shown here is derived from an EMBL/GenBank/DDBJ whole genome shotgun (WGS) entry which is preliminary data.</text>
</comment>
<evidence type="ECO:0000313" key="2">
    <source>
        <dbReference type="Proteomes" id="UP000218934"/>
    </source>
</evidence>
<dbReference type="KEGG" id="rdi:CMV14_17570"/>
<dbReference type="EMBL" id="NWUF01000005">
    <property type="protein sequence ID" value="PCE43107.1"/>
    <property type="molecule type" value="Genomic_DNA"/>
</dbReference>
<evidence type="ECO:0008006" key="3">
    <source>
        <dbReference type="Google" id="ProtNLM"/>
    </source>
</evidence>
<proteinExistence type="predicted"/>
<dbReference type="RefSeq" id="WP_066962316.1">
    <property type="nucleotide sequence ID" value="NZ_NWUF01000005.1"/>
</dbReference>
<evidence type="ECO:0000313" key="1">
    <source>
        <dbReference type="EMBL" id="PCE43107.1"/>
    </source>
</evidence>